<sequence>MVYGRSIAVGICLITIVLVLAMVIFYLSLGPCPAGTFACATTQSQCVPQRQMCDKRPDCADGSDENPVECGLLYGSKEIADKIVRDAIEKKQRITLTGTNLSIAITALPPVTMRNQTQSMNLNMTCDIITYPRTCQCGQGTILYCGRYAKLRRWPRVSMEVTNLIIIRNNLTLREHLFSNLTRLQKLTLKYNNISHVPFDSFNGLSRLERLEVSHNNISHLPHGIFDGLHSLQWLFLVNNYMRRFPMAHLGLLPRLEWLVLSHNYLTLRNEKFPEISKLFEVYLDFNRIEYIGEETFAKLDSLHLLDLQYNRITHIHGRAFGKLTNLRDIRLVGNPIKELSGETFLHNSHLEALSLAQMPLHIHRSLMQPLNISFLNLTGIRYERIDFKAINGIRNLKYIIYDRFFYCSMTPHVRMCKPSTDGVSSFRDLLSKPVLRYSAWVMATLTIAGNILVLWGRFIYRDENMAVTMVIRNLALADMLMGFYLITIGVQDYRYRNEYYKVALDWISSWQCTAIGTLAVSSSEVSMLILAFMSLERFLLIADPFRGHRSISFRIMCLTLLGIWLTGVGLAVAPVLLWHSSTRFYGAHSGTCFPLHIHEAYPLGWQYSAFVFLGVNLLLLLMIALLYTALLISIWRTRSATPLSLLDCEFAVRFFFIVLTDVLCWAPIIVMKIWVFFNYNISDDIYAWLVVFILPLNSAVNPLLYTFTTPKYRNQILLRGWKKITSRKRAETGIGNAATTTTGTATGSSQNPDDSINVGKAMPLTLTMSTH</sequence>
<dbReference type="CDD" id="cd00112">
    <property type="entry name" value="LDLa"/>
    <property type="match status" value="1"/>
</dbReference>
<feature type="transmembrane region" description="Helical" evidence="17">
    <location>
        <begin position="610"/>
        <end position="635"/>
    </location>
</feature>
<keyword evidence="9 17" id="KW-0472">Membrane</keyword>
<evidence type="ECO:0000256" key="14">
    <source>
        <dbReference type="PROSITE-ProRule" id="PRU00124"/>
    </source>
</evidence>
<feature type="transmembrane region" description="Helical" evidence="17">
    <location>
        <begin position="655"/>
        <end position="680"/>
    </location>
</feature>
<dbReference type="InterPro" id="IPR001611">
    <property type="entry name" value="Leu-rich_rpt"/>
</dbReference>
<evidence type="ECO:0000256" key="10">
    <source>
        <dbReference type="ARBA" id="ARBA00023157"/>
    </source>
</evidence>
<dbReference type="Gene3D" id="3.80.10.10">
    <property type="entry name" value="Ribonuclease Inhibitor"/>
    <property type="match status" value="2"/>
</dbReference>
<keyword evidence="8 15" id="KW-0297">G-protein coupled receptor</keyword>
<dbReference type="OMA" id="ALMPIHI"/>
<comment type="caution">
    <text evidence="14">Lacks conserved residue(s) required for the propagation of feature annotation.</text>
</comment>
<dbReference type="eggNOG" id="KOG2087">
    <property type="taxonomic scope" value="Eukaryota"/>
</dbReference>
<gene>
    <name evidence="19" type="primary">Dwil\GK12854</name>
    <name evidence="19" type="ORF">Dwil_GK12854</name>
</gene>
<dbReference type="InParanoid" id="B4NJD3"/>
<dbReference type="GO" id="GO:0005520">
    <property type="term" value="F:insulin-like growth factor binding"/>
    <property type="evidence" value="ECO:0007669"/>
    <property type="project" value="EnsemblMetazoa"/>
</dbReference>
<dbReference type="AlphaFoldDB" id="B4NJD3"/>
<dbReference type="InterPro" id="IPR003591">
    <property type="entry name" value="Leu-rich_rpt_typical-subtyp"/>
</dbReference>
<dbReference type="PANTHER" id="PTHR24372:SF80">
    <property type="entry name" value="FI21465P1-RELATED"/>
    <property type="match status" value="1"/>
</dbReference>
<feature type="transmembrane region" description="Helical" evidence="17">
    <location>
        <begin position="438"/>
        <end position="459"/>
    </location>
</feature>
<dbReference type="InterPro" id="IPR036055">
    <property type="entry name" value="LDL_receptor-like_sf"/>
</dbReference>
<comment type="subcellular location">
    <subcellularLocation>
        <location evidence="1">Cell membrane</location>
        <topology evidence="1">Multi-pass membrane protein</topology>
    </subcellularLocation>
</comment>
<evidence type="ECO:0000256" key="2">
    <source>
        <dbReference type="ARBA" id="ARBA00010663"/>
    </source>
</evidence>
<keyword evidence="5 15" id="KW-0812">Transmembrane</keyword>
<name>B4NJD3_DROWI</name>
<dbReference type="InterPro" id="IPR008112">
    <property type="entry name" value="Relaxin_rcpt"/>
</dbReference>
<dbReference type="Gene3D" id="1.20.1070.10">
    <property type="entry name" value="Rhodopsin 7-helix transmembrane proteins"/>
    <property type="match status" value="1"/>
</dbReference>
<evidence type="ECO:0000256" key="17">
    <source>
        <dbReference type="SAM" id="Phobius"/>
    </source>
</evidence>
<dbReference type="GO" id="GO:0009755">
    <property type="term" value="P:hormone-mediated signaling pathway"/>
    <property type="evidence" value="ECO:0007669"/>
    <property type="project" value="TreeGrafter"/>
</dbReference>
<dbReference type="GO" id="GO:0106024">
    <property type="term" value="P:negative regulation of pupariation"/>
    <property type="evidence" value="ECO:0007669"/>
    <property type="project" value="EnsemblMetazoa"/>
</dbReference>
<protein>
    <recommendedName>
        <fullName evidence="18">G-protein coupled receptors family 1 profile domain-containing protein</fullName>
    </recommendedName>
</protein>
<evidence type="ECO:0000256" key="12">
    <source>
        <dbReference type="ARBA" id="ARBA00023180"/>
    </source>
</evidence>
<organism evidence="19 20">
    <name type="scientific">Drosophila willistoni</name>
    <name type="common">Fruit fly</name>
    <dbReference type="NCBI Taxonomy" id="7260"/>
    <lineage>
        <taxon>Eukaryota</taxon>
        <taxon>Metazoa</taxon>
        <taxon>Ecdysozoa</taxon>
        <taxon>Arthropoda</taxon>
        <taxon>Hexapoda</taxon>
        <taxon>Insecta</taxon>
        <taxon>Pterygota</taxon>
        <taxon>Neoptera</taxon>
        <taxon>Endopterygota</taxon>
        <taxon>Diptera</taxon>
        <taxon>Brachycera</taxon>
        <taxon>Muscomorpha</taxon>
        <taxon>Ephydroidea</taxon>
        <taxon>Drosophilidae</taxon>
        <taxon>Drosophila</taxon>
        <taxon>Sophophora</taxon>
    </lineage>
</organism>
<dbReference type="Pfam" id="PF00001">
    <property type="entry name" value="7tm_1"/>
    <property type="match status" value="1"/>
</dbReference>
<dbReference type="Gene3D" id="4.10.400.10">
    <property type="entry name" value="Low-density Lipoprotein Receptor"/>
    <property type="match status" value="1"/>
</dbReference>
<dbReference type="KEGG" id="dwi:6650253"/>
<feature type="transmembrane region" description="Helical" evidence="17">
    <location>
        <begin position="686"/>
        <end position="708"/>
    </location>
</feature>
<dbReference type="STRING" id="7260.B4NJD3"/>
<reference evidence="19 20" key="1">
    <citation type="journal article" date="2007" name="Nature">
        <title>Evolution of genes and genomes on the Drosophila phylogeny.</title>
        <authorList>
            <consortium name="Drosophila 12 Genomes Consortium"/>
            <person name="Clark A.G."/>
            <person name="Eisen M.B."/>
            <person name="Smith D.R."/>
            <person name="Bergman C.M."/>
            <person name="Oliver B."/>
            <person name="Markow T.A."/>
            <person name="Kaufman T.C."/>
            <person name="Kellis M."/>
            <person name="Gelbart W."/>
            <person name="Iyer V.N."/>
            <person name="Pollard D.A."/>
            <person name="Sackton T.B."/>
            <person name="Larracuente A.M."/>
            <person name="Singh N.D."/>
            <person name="Abad J.P."/>
            <person name="Abt D.N."/>
            <person name="Adryan B."/>
            <person name="Aguade M."/>
            <person name="Akashi H."/>
            <person name="Anderson W.W."/>
            <person name="Aquadro C.F."/>
            <person name="Ardell D.H."/>
            <person name="Arguello R."/>
            <person name="Artieri C.G."/>
            <person name="Barbash D.A."/>
            <person name="Barker D."/>
            <person name="Barsanti P."/>
            <person name="Batterham P."/>
            <person name="Batzoglou S."/>
            <person name="Begun D."/>
            <person name="Bhutkar A."/>
            <person name="Blanco E."/>
            <person name="Bosak S.A."/>
            <person name="Bradley R.K."/>
            <person name="Brand A.D."/>
            <person name="Brent M.R."/>
            <person name="Brooks A.N."/>
            <person name="Brown R.H."/>
            <person name="Butlin R.K."/>
            <person name="Caggese C."/>
            <person name="Calvi B.R."/>
            <person name="Bernardo de Carvalho A."/>
            <person name="Caspi A."/>
            <person name="Castrezana S."/>
            <person name="Celniker S.E."/>
            <person name="Chang J.L."/>
            <person name="Chapple C."/>
            <person name="Chatterji S."/>
            <person name="Chinwalla A."/>
            <person name="Civetta A."/>
            <person name="Clifton S.W."/>
            <person name="Comeron J.M."/>
            <person name="Costello J.C."/>
            <person name="Coyne J.A."/>
            <person name="Daub J."/>
            <person name="David R.G."/>
            <person name="Delcher A.L."/>
            <person name="Delehaunty K."/>
            <person name="Do C.B."/>
            <person name="Ebling H."/>
            <person name="Edwards K."/>
            <person name="Eickbush T."/>
            <person name="Evans J.D."/>
            <person name="Filipski A."/>
            <person name="Findeiss S."/>
            <person name="Freyhult E."/>
            <person name="Fulton L."/>
            <person name="Fulton R."/>
            <person name="Garcia A.C."/>
            <person name="Gardiner A."/>
            <person name="Garfield D.A."/>
            <person name="Garvin B.E."/>
            <person name="Gibson G."/>
            <person name="Gilbert D."/>
            <person name="Gnerre S."/>
            <person name="Godfrey J."/>
            <person name="Good R."/>
            <person name="Gotea V."/>
            <person name="Gravely B."/>
            <person name="Greenberg A.J."/>
            <person name="Griffiths-Jones S."/>
            <person name="Gross S."/>
            <person name="Guigo R."/>
            <person name="Gustafson E.A."/>
            <person name="Haerty W."/>
            <person name="Hahn M.W."/>
            <person name="Halligan D.L."/>
            <person name="Halpern A.L."/>
            <person name="Halter G.M."/>
            <person name="Han M.V."/>
            <person name="Heger A."/>
            <person name="Hillier L."/>
            <person name="Hinrichs A.S."/>
            <person name="Holmes I."/>
            <person name="Hoskins R.A."/>
            <person name="Hubisz M.J."/>
            <person name="Hultmark D."/>
            <person name="Huntley M.A."/>
            <person name="Jaffe D.B."/>
            <person name="Jagadeeshan S."/>
            <person name="Jeck W.R."/>
            <person name="Johnson J."/>
            <person name="Jones C.D."/>
            <person name="Jordan W.C."/>
            <person name="Karpen G.H."/>
            <person name="Kataoka E."/>
            <person name="Keightley P.D."/>
            <person name="Kheradpour P."/>
            <person name="Kirkness E.F."/>
            <person name="Koerich L.B."/>
            <person name="Kristiansen K."/>
            <person name="Kudrna D."/>
            <person name="Kulathinal R.J."/>
            <person name="Kumar S."/>
            <person name="Kwok R."/>
            <person name="Lander E."/>
            <person name="Langley C.H."/>
            <person name="Lapoint R."/>
            <person name="Lazzaro B.P."/>
            <person name="Lee S.J."/>
            <person name="Levesque L."/>
            <person name="Li R."/>
            <person name="Lin C.F."/>
            <person name="Lin M.F."/>
            <person name="Lindblad-Toh K."/>
            <person name="Llopart A."/>
            <person name="Long M."/>
            <person name="Low L."/>
            <person name="Lozovsky E."/>
            <person name="Lu J."/>
            <person name="Luo M."/>
            <person name="Machado C.A."/>
            <person name="Makalowski W."/>
            <person name="Marzo M."/>
            <person name="Matsuda M."/>
            <person name="Matzkin L."/>
            <person name="McAllister B."/>
            <person name="McBride C.S."/>
            <person name="McKernan B."/>
            <person name="McKernan K."/>
            <person name="Mendez-Lago M."/>
            <person name="Minx P."/>
            <person name="Mollenhauer M.U."/>
            <person name="Montooth K."/>
            <person name="Mount S.M."/>
            <person name="Mu X."/>
            <person name="Myers E."/>
            <person name="Negre B."/>
            <person name="Newfeld S."/>
            <person name="Nielsen R."/>
            <person name="Noor M.A."/>
            <person name="O'Grady P."/>
            <person name="Pachter L."/>
            <person name="Papaceit M."/>
            <person name="Parisi M.J."/>
            <person name="Parisi M."/>
            <person name="Parts L."/>
            <person name="Pedersen J.S."/>
            <person name="Pesole G."/>
            <person name="Phillippy A.M."/>
            <person name="Ponting C.P."/>
            <person name="Pop M."/>
            <person name="Porcelli D."/>
            <person name="Powell J.R."/>
            <person name="Prohaska S."/>
            <person name="Pruitt K."/>
            <person name="Puig M."/>
            <person name="Quesneville H."/>
            <person name="Ram K.R."/>
            <person name="Rand D."/>
            <person name="Rasmussen M.D."/>
            <person name="Reed L.K."/>
            <person name="Reenan R."/>
            <person name="Reily A."/>
            <person name="Remington K.A."/>
            <person name="Rieger T.T."/>
            <person name="Ritchie M.G."/>
            <person name="Robin C."/>
            <person name="Rogers Y.H."/>
            <person name="Rohde C."/>
            <person name="Rozas J."/>
            <person name="Rubenfield M.J."/>
            <person name="Ruiz A."/>
            <person name="Russo S."/>
            <person name="Salzberg S.L."/>
            <person name="Sanchez-Gracia A."/>
            <person name="Saranga D.J."/>
            <person name="Sato H."/>
            <person name="Schaeffer S.W."/>
            <person name="Schatz M.C."/>
            <person name="Schlenke T."/>
            <person name="Schwartz R."/>
            <person name="Segarra C."/>
            <person name="Singh R.S."/>
            <person name="Sirot L."/>
            <person name="Sirota M."/>
            <person name="Sisneros N.B."/>
            <person name="Smith C.D."/>
            <person name="Smith T.F."/>
            <person name="Spieth J."/>
            <person name="Stage D.E."/>
            <person name="Stark A."/>
            <person name="Stephan W."/>
            <person name="Strausberg R.L."/>
            <person name="Strempel S."/>
            <person name="Sturgill D."/>
            <person name="Sutton G."/>
            <person name="Sutton G.G."/>
            <person name="Tao W."/>
            <person name="Teichmann S."/>
            <person name="Tobari Y.N."/>
            <person name="Tomimura Y."/>
            <person name="Tsolas J.M."/>
            <person name="Valente V.L."/>
            <person name="Venter E."/>
            <person name="Venter J.C."/>
            <person name="Vicario S."/>
            <person name="Vieira F.G."/>
            <person name="Vilella A.J."/>
            <person name="Villasante A."/>
            <person name="Walenz B."/>
            <person name="Wang J."/>
            <person name="Wasserman M."/>
            <person name="Watts T."/>
            <person name="Wilson D."/>
            <person name="Wilson R.K."/>
            <person name="Wing R.A."/>
            <person name="Wolfner M.F."/>
            <person name="Wong A."/>
            <person name="Wong G.K."/>
            <person name="Wu C.I."/>
            <person name="Wu G."/>
            <person name="Yamamoto D."/>
            <person name="Yang H.P."/>
            <person name="Yang S.P."/>
            <person name="Yorke J.A."/>
            <person name="Yoshida K."/>
            <person name="Zdobnov E."/>
            <person name="Zhang P."/>
            <person name="Zhang Y."/>
            <person name="Zimin A.V."/>
            <person name="Baldwin J."/>
            <person name="Abdouelleil A."/>
            <person name="Abdulkadir J."/>
            <person name="Abebe A."/>
            <person name="Abera B."/>
            <person name="Abreu J."/>
            <person name="Acer S.C."/>
            <person name="Aftuck L."/>
            <person name="Alexander A."/>
            <person name="An P."/>
            <person name="Anderson E."/>
            <person name="Anderson S."/>
            <person name="Arachi H."/>
            <person name="Azer M."/>
            <person name="Bachantsang P."/>
            <person name="Barry A."/>
            <person name="Bayul T."/>
            <person name="Berlin A."/>
            <person name="Bessette D."/>
            <person name="Bloom T."/>
            <person name="Blye J."/>
            <person name="Boguslavskiy L."/>
            <person name="Bonnet C."/>
            <person name="Boukhgalter B."/>
            <person name="Bourzgui I."/>
            <person name="Brown A."/>
            <person name="Cahill P."/>
            <person name="Channer S."/>
            <person name="Cheshatsang Y."/>
            <person name="Chuda L."/>
            <person name="Citroen M."/>
            <person name="Collymore A."/>
            <person name="Cooke P."/>
            <person name="Costello M."/>
            <person name="D'Aco K."/>
            <person name="Daza R."/>
            <person name="De Haan G."/>
            <person name="DeGray S."/>
            <person name="DeMaso C."/>
            <person name="Dhargay N."/>
            <person name="Dooley K."/>
            <person name="Dooley E."/>
            <person name="Doricent M."/>
            <person name="Dorje P."/>
            <person name="Dorjee K."/>
            <person name="Dupes A."/>
            <person name="Elong R."/>
            <person name="Falk J."/>
            <person name="Farina A."/>
            <person name="Faro S."/>
            <person name="Ferguson D."/>
            <person name="Fisher S."/>
            <person name="Foley C.D."/>
            <person name="Franke A."/>
            <person name="Friedrich D."/>
            <person name="Gadbois L."/>
            <person name="Gearin G."/>
            <person name="Gearin C.R."/>
            <person name="Giannoukos G."/>
            <person name="Goode T."/>
            <person name="Graham J."/>
            <person name="Grandbois E."/>
            <person name="Grewal S."/>
            <person name="Gyaltsen K."/>
            <person name="Hafez N."/>
            <person name="Hagos B."/>
            <person name="Hall J."/>
            <person name="Henson C."/>
            <person name="Hollinger A."/>
            <person name="Honan T."/>
            <person name="Huard M.D."/>
            <person name="Hughes L."/>
            <person name="Hurhula B."/>
            <person name="Husby M.E."/>
            <person name="Kamat A."/>
            <person name="Kanga B."/>
            <person name="Kashin S."/>
            <person name="Khazanovich D."/>
            <person name="Kisner P."/>
            <person name="Lance K."/>
            <person name="Lara M."/>
            <person name="Lee W."/>
            <person name="Lennon N."/>
            <person name="Letendre F."/>
            <person name="LeVine R."/>
            <person name="Lipovsky A."/>
            <person name="Liu X."/>
            <person name="Liu J."/>
            <person name="Liu S."/>
            <person name="Lokyitsang T."/>
            <person name="Lokyitsang Y."/>
            <person name="Lubonja R."/>
            <person name="Lui A."/>
            <person name="MacDonald P."/>
            <person name="Magnisalis V."/>
            <person name="Maru K."/>
            <person name="Matthews C."/>
            <person name="McCusker W."/>
            <person name="McDonough S."/>
            <person name="Mehta T."/>
            <person name="Meldrim J."/>
            <person name="Meneus L."/>
            <person name="Mihai O."/>
            <person name="Mihalev A."/>
            <person name="Mihova T."/>
            <person name="Mittelman R."/>
            <person name="Mlenga V."/>
            <person name="Montmayeur A."/>
            <person name="Mulrain L."/>
            <person name="Navidi A."/>
            <person name="Naylor J."/>
            <person name="Negash T."/>
            <person name="Nguyen T."/>
            <person name="Nguyen N."/>
            <person name="Nicol R."/>
            <person name="Norbu C."/>
            <person name="Norbu N."/>
            <person name="Novod N."/>
            <person name="O'Neill B."/>
            <person name="Osman S."/>
            <person name="Markiewicz E."/>
            <person name="Oyono O.L."/>
            <person name="Patti C."/>
            <person name="Phunkhang P."/>
            <person name="Pierre F."/>
            <person name="Priest M."/>
            <person name="Raghuraman S."/>
            <person name="Rege F."/>
            <person name="Reyes R."/>
            <person name="Rise C."/>
            <person name="Rogov P."/>
            <person name="Ross K."/>
            <person name="Ryan E."/>
            <person name="Settipalli S."/>
            <person name="Shea T."/>
            <person name="Sherpa N."/>
            <person name="Shi L."/>
            <person name="Shih D."/>
            <person name="Sparrow T."/>
            <person name="Spaulding J."/>
            <person name="Stalker J."/>
            <person name="Stange-Thomann N."/>
            <person name="Stavropoulos S."/>
            <person name="Stone C."/>
            <person name="Strader C."/>
            <person name="Tesfaye S."/>
            <person name="Thomson T."/>
            <person name="Thoulutsang Y."/>
            <person name="Thoulutsang D."/>
            <person name="Topham K."/>
            <person name="Topping I."/>
            <person name="Tsamla T."/>
            <person name="Vassiliev H."/>
            <person name="Vo A."/>
            <person name="Wangchuk T."/>
            <person name="Wangdi T."/>
            <person name="Weiand M."/>
            <person name="Wilkinson J."/>
            <person name="Wilson A."/>
            <person name="Yadav S."/>
            <person name="Young G."/>
            <person name="Yu Q."/>
            <person name="Zembek L."/>
            <person name="Zhong D."/>
            <person name="Zimmer A."/>
            <person name="Zwirko Z."/>
            <person name="Jaffe D.B."/>
            <person name="Alvarez P."/>
            <person name="Brockman W."/>
            <person name="Butler J."/>
            <person name="Chin C."/>
            <person name="Gnerre S."/>
            <person name="Grabherr M."/>
            <person name="Kleber M."/>
            <person name="Mauceli E."/>
            <person name="MacCallum I."/>
        </authorList>
    </citation>
    <scope>NUCLEOTIDE SEQUENCE [LARGE SCALE GENOMIC DNA]</scope>
    <source>
        <strain evidence="20">Tucson 14030-0811.24</strain>
    </source>
</reference>
<evidence type="ECO:0000256" key="7">
    <source>
        <dbReference type="ARBA" id="ARBA00022989"/>
    </source>
</evidence>
<evidence type="ECO:0000256" key="6">
    <source>
        <dbReference type="ARBA" id="ARBA00022737"/>
    </source>
</evidence>
<dbReference type="Pfam" id="PF13855">
    <property type="entry name" value="LRR_8"/>
    <property type="match status" value="2"/>
</dbReference>
<feature type="transmembrane region" description="Helical" evidence="17">
    <location>
        <begin position="7"/>
        <end position="29"/>
    </location>
</feature>
<keyword evidence="10" id="KW-1015">Disulfide bond</keyword>
<dbReference type="CDD" id="cd15137">
    <property type="entry name" value="7tmA_Relaxin_R"/>
    <property type="match status" value="1"/>
</dbReference>
<evidence type="ECO:0000256" key="5">
    <source>
        <dbReference type="ARBA" id="ARBA00022692"/>
    </source>
</evidence>
<dbReference type="SMART" id="SM00192">
    <property type="entry name" value="LDLa"/>
    <property type="match status" value="1"/>
</dbReference>
<dbReference type="GO" id="GO:0007189">
    <property type="term" value="P:adenylate cyclase-activating G protein-coupled receptor signaling pathway"/>
    <property type="evidence" value="ECO:0007669"/>
    <property type="project" value="EnsemblMetazoa"/>
</dbReference>
<dbReference type="GO" id="GO:0005886">
    <property type="term" value="C:plasma membrane"/>
    <property type="evidence" value="ECO:0007669"/>
    <property type="project" value="UniProtKB-SubCell"/>
</dbReference>
<dbReference type="InterPro" id="IPR002172">
    <property type="entry name" value="LDrepeatLR_classA_rpt"/>
</dbReference>
<dbReference type="PROSITE" id="PS00237">
    <property type="entry name" value="G_PROTEIN_RECEP_F1_1"/>
    <property type="match status" value="1"/>
</dbReference>
<dbReference type="SMART" id="SM00369">
    <property type="entry name" value="LRR_TYP"/>
    <property type="match status" value="6"/>
</dbReference>
<evidence type="ECO:0000256" key="1">
    <source>
        <dbReference type="ARBA" id="ARBA00004651"/>
    </source>
</evidence>
<dbReference type="eggNOG" id="KOG0619">
    <property type="taxonomic scope" value="Eukaryota"/>
</dbReference>
<evidence type="ECO:0000256" key="16">
    <source>
        <dbReference type="SAM" id="MobiDB-lite"/>
    </source>
</evidence>
<evidence type="ECO:0000256" key="8">
    <source>
        <dbReference type="ARBA" id="ARBA00023040"/>
    </source>
</evidence>
<comment type="similarity">
    <text evidence="2 15">Belongs to the G-protein coupled receptor 1 family.</text>
</comment>
<dbReference type="InterPro" id="IPR023415">
    <property type="entry name" value="LDLR_class-A_CS"/>
</dbReference>
<accession>B4NJD3</accession>
<keyword evidence="4" id="KW-0433">Leucine-rich repeat</keyword>
<dbReference type="PRINTS" id="PR01739">
    <property type="entry name" value="RELAXINR"/>
</dbReference>
<dbReference type="PRINTS" id="PR00237">
    <property type="entry name" value="GPCRRHODOPSN"/>
</dbReference>
<evidence type="ECO:0000259" key="18">
    <source>
        <dbReference type="PROSITE" id="PS50262"/>
    </source>
</evidence>
<dbReference type="EMBL" id="CH964272">
    <property type="protein sequence ID" value="EDW84964.1"/>
    <property type="molecule type" value="Genomic_DNA"/>
</dbReference>
<dbReference type="PhylomeDB" id="B4NJD3"/>
<keyword evidence="13 15" id="KW-0807">Transducer</keyword>
<keyword evidence="12" id="KW-0325">Glycoprotein</keyword>
<evidence type="ECO:0000256" key="3">
    <source>
        <dbReference type="ARBA" id="ARBA00022475"/>
    </source>
</evidence>
<evidence type="ECO:0000256" key="11">
    <source>
        <dbReference type="ARBA" id="ARBA00023170"/>
    </source>
</evidence>
<keyword evidence="20" id="KW-1185">Reference proteome</keyword>
<dbReference type="SMR" id="B4NJD3"/>
<dbReference type="SUPFAM" id="SSF81321">
    <property type="entry name" value="Family A G protein-coupled receptor-like"/>
    <property type="match status" value="1"/>
</dbReference>
<dbReference type="GO" id="GO:0008528">
    <property type="term" value="F:G protein-coupled peptide receptor activity"/>
    <property type="evidence" value="ECO:0007669"/>
    <property type="project" value="TreeGrafter"/>
</dbReference>
<dbReference type="SUPFAM" id="SSF52058">
    <property type="entry name" value="L domain-like"/>
    <property type="match status" value="1"/>
</dbReference>
<feature type="region of interest" description="Disordered" evidence="16">
    <location>
        <begin position="736"/>
        <end position="760"/>
    </location>
</feature>
<feature type="compositionally biased region" description="Low complexity" evidence="16">
    <location>
        <begin position="736"/>
        <end position="748"/>
    </location>
</feature>
<dbReference type="OrthoDB" id="6022531at2759"/>
<dbReference type="InterPro" id="IPR032675">
    <property type="entry name" value="LRR_dom_sf"/>
</dbReference>
<evidence type="ECO:0000256" key="15">
    <source>
        <dbReference type="RuleBase" id="RU000688"/>
    </source>
</evidence>
<dbReference type="InterPro" id="IPR017452">
    <property type="entry name" value="GPCR_Rhodpsn_7TM"/>
</dbReference>
<dbReference type="Pfam" id="PF00057">
    <property type="entry name" value="Ldl_recept_a"/>
    <property type="match status" value="1"/>
</dbReference>
<proteinExistence type="inferred from homology"/>
<evidence type="ECO:0000256" key="9">
    <source>
        <dbReference type="ARBA" id="ARBA00023136"/>
    </source>
</evidence>
<keyword evidence="11 15" id="KW-0675">Receptor</keyword>
<dbReference type="HOGENOM" id="CLU_006130_2_1_1"/>
<keyword evidence="7 17" id="KW-1133">Transmembrane helix</keyword>
<dbReference type="GO" id="GO:0048640">
    <property type="term" value="P:negative regulation of developmental growth"/>
    <property type="evidence" value="ECO:0007669"/>
    <property type="project" value="EnsemblMetazoa"/>
</dbReference>
<evidence type="ECO:0000256" key="4">
    <source>
        <dbReference type="ARBA" id="ARBA00022614"/>
    </source>
</evidence>
<dbReference type="FunFam" id="1.20.1070.10:FF:000023">
    <property type="entry name" value="Relaxin family peptide receptor 1"/>
    <property type="match status" value="1"/>
</dbReference>
<dbReference type="PROSITE" id="PS51450">
    <property type="entry name" value="LRR"/>
    <property type="match status" value="2"/>
</dbReference>
<dbReference type="PROSITE" id="PS50068">
    <property type="entry name" value="LDLRA_2"/>
    <property type="match status" value="1"/>
</dbReference>
<evidence type="ECO:0000256" key="13">
    <source>
        <dbReference type="ARBA" id="ARBA00023224"/>
    </source>
</evidence>
<feature type="transmembrane region" description="Helical" evidence="17">
    <location>
        <begin position="554"/>
        <end position="578"/>
    </location>
</feature>
<dbReference type="PANTHER" id="PTHR24372">
    <property type="entry name" value="GLYCOPROTEIN HORMONE RECEPTOR"/>
    <property type="match status" value="1"/>
</dbReference>
<evidence type="ECO:0000313" key="19">
    <source>
        <dbReference type="EMBL" id="EDW84964.1"/>
    </source>
</evidence>
<feature type="transmembrane region" description="Helical" evidence="17">
    <location>
        <begin position="471"/>
        <end position="489"/>
    </location>
</feature>
<dbReference type="PROSITE" id="PS50262">
    <property type="entry name" value="G_PROTEIN_RECEP_F1_2"/>
    <property type="match status" value="1"/>
</dbReference>
<feature type="domain" description="G-protein coupled receptors family 1 profile" evidence="18">
    <location>
        <begin position="450"/>
        <end position="706"/>
    </location>
</feature>
<feature type="transmembrane region" description="Helical" evidence="17">
    <location>
        <begin position="509"/>
        <end position="533"/>
    </location>
</feature>
<dbReference type="PROSITE" id="PS01209">
    <property type="entry name" value="LDLRA_1"/>
    <property type="match status" value="1"/>
</dbReference>
<dbReference type="FunCoup" id="B4NJD3">
    <property type="interactions" value="68"/>
</dbReference>
<evidence type="ECO:0000313" key="20">
    <source>
        <dbReference type="Proteomes" id="UP000007798"/>
    </source>
</evidence>
<keyword evidence="3" id="KW-1003">Cell membrane</keyword>
<dbReference type="Proteomes" id="UP000007798">
    <property type="component" value="Unassembled WGS sequence"/>
</dbReference>
<keyword evidence="6" id="KW-0677">Repeat</keyword>
<dbReference type="InterPro" id="IPR000276">
    <property type="entry name" value="GPCR_Rhodpsn"/>
</dbReference>
<dbReference type="SUPFAM" id="SSF57424">
    <property type="entry name" value="LDL receptor-like module"/>
    <property type="match status" value="1"/>
</dbReference>